<keyword evidence="5" id="KW-1185">Reference proteome</keyword>
<feature type="region of interest" description="Disordered" evidence="1">
    <location>
        <begin position="237"/>
        <end position="291"/>
    </location>
</feature>
<sequence length="606" mass="65455">MSPCDTGNLLEFNPSPKLYSFAGCSCSDSQDYTATTYVDSQGERAIKCVHKAPGRPWLPFVIIICGIVGLVVVATGISIWLLRSSIIRDVRVWELNRLKSRKPPGTLPLGAGKGLGLVDKEITMVISDVEGSTDLWELCSGAMSKALESHDKLLRQILKKFYGSEVTTEGDSFTMAFHDAIDAVGFAMHLQEAMLDVSWPSEILADPHACLVTTASGQKLFNGLRVRLAIHTGVPSSVQEVHGTHASKAPKRLSKTQSYPTDPPSQGERTSFAADLPSAEQRSPPKRRMPWHNPIFPDESAGSNVQLIGAKKSWTTRSRSYISRIPDAPMDVTVIDQGSFVVMEFDVQDASPDGPVISGVQALQILPSRLACRALQFPAIDATLQVAPSFFDAPAAAIVQLPGRLFPDGPAPSVTIAFCNCCSFKTVLKGMSAAVGICHGPVIKVCPHSTTGRADYFGTTLNRAARIFNAAQAGQVLLETELADEVAKDLESQILGPTAGGLADLNFRLLSEAYAKAHELPGTAAESQRRWQAVEVEVYSLGSFAFKGMGGQWQIAQVLPSSLTARLELFSHVLKRGKATCTRQDDSQLHSVKMWLPEISGLQLAR</sequence>
<dbReference type="PANTHER" id="PTHR43081:SF1">
    <property type="entry name" value="ADENYLATE CYCLASE, TERMINAL-DIFFERENTIATION SPECIFIC"/>
    <property type="match status" value="1"/>
</dbReference>
<dbReference type="Gene3D" id="3.30.70.1230">
    <property type="entry name" value="Nucleotide cyclase"/>
    <property type="match status" value="2"/>
</dbReference>
<protein>
    <recommendedName>
        <fullName evidence="3">Guanylate cyclase domain-containing protein</fullName>
    </recommendedName>
</protein>
<feature type="domain" description="Guanylate cyclase" evidence="3">
    <location>
        <begin position="123"/>
        <end position="233"/>
    </location>
</feature>
<dbReference type="PROSITE" id="PS50125">
    <property type="entry name" value="GUANYLATE_CYCLASE_2"/>
    <property type="match status" value="1"/>
</dbReference>
<accession>A0AAW1RJ60</accession>
<evidence type="ECO:0000259" key="3">
    <source>
        <dbReference type="PROSITE" id="PS50125"/>
    </source>
</evidence>
<evidence type="ECO:0000313" key="4">
    <source>
        <dbReference type="EMBL" id="KAK9833496.1"/>
    </source>
</evidence>
<dbReference type="AlphaFoldDB" id="A0AAW1RJ60"/>
<comment type="caution">
    <text evidence="4">The sequence shown here is derived from an EMBL/GenBank/DDBJ whole genome shotgun (WGS) entry which is preliminary data.</text>
</comment>
<dbReference type="Pfam" id="PF00211">
    <property type="entry name" value="Guanylate_cyc"/>
    <property type="match status" value="1"/>
</dbReference>
<dbReference type="SUPFAM" id="SSF55073">
    <property type="entry name" value="Nucleotide cyclase"/>
    <property type="match status" value="2"/>
</dbReference>
<dbReference type="EMBL" id="JALJOV010002163">
    <property type="protein sequence ID" value="KAK9833496.1"/>
    <property type="molecule type" value="Genomic_DNA"/>
</dbReference>
<dbReference type="GO" id="GO:0035556">
    <property type="term" value="P:intracellular signal transduction"/>
    <property type="evidence" value="ECO:0007669"/>
    <property type="project" value="InterPro"/>
</dbReference>
<name>A0AAW1RJ60_9CHLO</name>
<evidence type="ECO:0000256" key="1">
    <source>
        <dbReference type="SAM" id="MobiDB-lite"/>
    </source>
</evidence>
<gene>
    <name evidence="4" type="ORF">WJX84_004300</name>
</gene>
<dbReference type="GO" id="GO:0009190">
    <property type="term" value="P:cyclic nucleotide biosynthetic process"/>
    <property type="evidence" value="ECO:0007669"/>
    <property type="project" value="InterPro"/>
</dbReference>
<keyword evidence="2" id="KW-0812">Transmembrane</keyword>
<keyword evidence="2" id="KW-0472">Membrane</keyword>
<evidence type="ECO:0000256" key="2">
    <source>
        <dbReference type="SAM" id="Phobius"/>
    </source>
</evidence>
<evidence type="ECO:0000313" key="5">
    <source>
        <dbReference type="Proteomes" id="UP001485043"/>
    </source>
</evidence>
<dbReference type="InterPro" id="IPR029787">
    <property type="entry name" value="Nucleotide_cyclase"/>
</dbReference>
<dbReference type="PANTHER" id="PTHR43081">
    <property type="entry name" value="ADENYLATE CYCLASE, TERMINAL-DIFFERENTIATION SPECIFIC-RELATED"/>
    <property type="match status" value="1"/>
</dbReference>
<dbReference type="InterPro" id="IPR050697">
    <property type="entry name" value="Adenylyl/Guanylyl_Cyclase_3/4"/>
</dbReference>
<dbReference type="Proteomes" id="UP001485043">
    <property type="component" value="Unassembled WGS sequence"/>
</dbReference>
<dbReference type="InterPro" id="IPR001054">
    <property type="entry name" value="A/G_cyclase"/>
</dbReference>
<keyword evidence="2" id="KW-1133">Transmembrane helix</keyword>
<proteinExistence type="predicted"/>
<reference evidence="4 5" key="1">
    <citation type="journal article" date="2024" name="Nat. Commun.">
        <title>Phylogenomics reveals the evolutionary origins of lichenization in chlorophyte algae.</title>
        <authorList>
            <person name="Puginier C."/>
            <person name="Libourel C."/>
            <person name="Otte J."/>
            <person name="Skaloud P."/>
            <person name="Haon M."/>
            <person name="Grisel S."/>
            <person name="Petersen M."/>
            <person name="Berrin J.G."/>
            <person name="Delaux P.M."/>
            <person name="Dal Grande F."/>
            <person name="Keller J."/>
        </authorList>
    </citation>
    <scope>NUCLEOTIDE SEQUENCE [LARGE SCALE GENOMIC DNA]</scope>
    <source>
        <strain evidence="4 5">SAG 2523</strain>
    </source>
</reference>
<feature type="transmembrane region" description="Helical" evidence="2">
    <location>
        <begin position="57"/>
        <end position="82"/>
    </location>
</feature>
<organism evidence="4 5">
    <name type="scientific">Apatococcus fuscideae</name>
    <dbReference type="NCBI Taxonomy" id="2026836"/>
    <lineage>
        <taxon>Eukaryota</taxon>
        <taxon>Viridiplantae</taxon>
        <taxon>Chlorophyta</taxon>
        <taxon>core chlorophytes</taxon>
        <taxon>Trebouxiophyceae</taxon>
        <taxon>Chlorellales</taxon>
        <taxon>Chlorellaceae</taxon>
        <taxon>Apatococcus</taxon>
    </lineage>
</organism>